<dbReference type="AlphaFoldDB" id="X0V8J1"/>
<proteinExistence type="predicted"/>
<dbReference type="EMBL" id="BARS01037600">
    <property type="protein sequence ID" value="GAG14465.1"/>
    <property type="molecule type" value="Genomic_DNA"/>
</dbReference>
<feature type="coiled-coil region" evidence="1">
    <location>
        <begin position="54"/>
        <end position="116"/>
    </location>
</feature>
<protein>
    <submittedName>
        <fullName evidence="2">Uncharacterized protein</fullName>
    </submittedName>
</protein>
<organism evidence="2">
    <name type="scientific">marine sediment metagenome</name>
    <dbReference type="NCBI Taxonomy" id="412755"/>
    <lineage>
        <taxon>unclassified sequences</taxon>
        <taxon>metagenomes</taxon>
        <taxon>ecological metagenomes</taxon>
    </lineage>
</organism>
<sequence>NIEIVSQYSEILESIISLLRFNSLLKEKERFLKELEITEEYKKSSDNAAISDLLKKLNKSINDNKKKLKYLEEDYSQRKNQIDQINKTIKNYELKVKDLTKQKKEFFSQINKITREMSGSPIKEKEESNLFPEIDDSLTNSQKIKAFQKKAKDVQSEINEFNLKKSETKLKFNEFNPLYEIYKRDYEKLKEMIKTDEQRVEDLQDELKDNLMENKNGSHENFNGIDLKLVRSKQDIEDDIKKTDEELKIISIPGDL</sequence>
<dbReference type="Gene3D" id="1.10.287.1490">
    <property type="match status" value="1"/>
</dbReference>
<accession>X0V8J1</accession>
<name>X0V8J1_9ZZZZ</name>
<feature type="coiled-coil region" evidence="1">
    <location>
        <begin position="144"/>
        <end position="213"/>
    </location>
</feature>
<gene>
    <name evidence="2" type="ORF">S01H1_57641</name>
</gene>
<comment type="caution">
    <text evidence="2">The sequence shown here is derived from an EMBL/GenBank/DDBJ whole genome shotgun (WGS) entry which is preliminary data.</text>
</comment>
<feature type="non-terminal residue" evidence="2">
    <location>
        <position position="256"/>
    </location>
</feature>
<reference evidence="2" key="1">
    <citation type="journal article" date="2014" name="Front. Microbiol.">
        <title>High frequency of phylogenetically diverse reductive dehalogenase-homologous genes in deep subseafloor sedimentary metagenomes.</title>
        <authorList>
            <person name="Kawai M."/>
            <person name="Futagami T."/>
            <person name="Toyoda A."/>
            <person name="Takaki Y."/>
            <person name="Nishi S."/>
            <person name="Hori S."/>
            <person name="Arai W."/>
            <person name="Tsubouchi T."/>
            <person name="Morono Y."/>
            <person name="Uchiyama I."/>
            <person name="Ito T."/>
            <person name="Fujiyama A."/>
            <person name="Inagaki F."/>
            <person name="Takami H."/>
        </authorList>
    </citation>
    <scope>NUCLEOTIDE SEQUENCE</scope>
    <source>
        <strain evidence="2">Expedition CK06-06</strain>
    </source>
</reference>
<evidence type="ECO:0000313" key="2">
    <source>
        <dbReference type="EMBL" id="GAG14465.1"/>
    </source>
</evidence>
<evidence type="ECO:0000256" key="1">
    <source>
        <dbReference type="SAM" id="Coils"/>
    </source>
</evidence>
<feature type="non-terminal residue" evidence="2">
    <location>
        <position position="1"/>
    </location>
</feature>
<keyword evidence="1" id="KW-0175">Coiled coil</keyword>